<organism evidence="8 9">
    <name type="scientific">Ceratodon purpureus</name>
    <name type="common">Fire moss</name>
    <name type="synonym">Dicranum purpureum</name>
    <dbReference type="NCBI Taxonomy" id="3225"/>
    <lineage>
        <taxon>Eukaryota</taxon>
        <taxon>Viridiplantae</taxon>
        <taxon>Streptophyta</taxon>
        <taxon>Embryophyta</taxon>
        <taxon>Bryophyta</taxon>
        <taxon>Bryophytina</taxon>
        <taxon>Bryopsida</taxon>
        <taxon>Dicranidae</taxon>
        <taxon>Pseudoditrichales</taxon>
        <taxon>Ditrichaceae</taxon>
        <taxon>Ceratodon</taxon>
    </lineage>
</organism>
<protein>
    <recommendedName>
        <fullName evidence="7">V-type proton ATPase subunit S1/VOA1 transmembrane domain-containing protein</fullName>
    </recommendedName>
</protein>
<dbReference type="GO" id="GO:0016020">
    <property type="term" value="C:membrane"/>
    <property type="evidence" value="ECO:0007669"/>
    <property type="project" value="UniProtKB-SubCell"/>
</dbReference>
<name>A0A8T0HG49_CERPU</name>
<proteinExistence type="predicted"/>
<evidence type="ECO:0000256" key="3">
    <source>
        <dbReference type="ARBA" id="ARBA00022989"/>
    </source>
</evidence>
<dbReference type="InterPro" id="IPR046756">
    <property type="entry name" value="VAS1/VOA1_TM"/>
</dbReference>
<dbReference type="AlphaFoldDB" id="A0A8T0HG49"/>
<feature type="chain" id="PRO_5035905401" description="V-type proton ATPase subunit S1/VOA1 transmembrane domain-containing protein" evidence="6">
    <location>
        <begin position="29"/>
        <end position="324"/>
    </location>
</feature>
<feature type="signal peptide" evidence="6">
    <location>
        <begin position="1"/>
        <end position="28"/>
    </location>
</feature>
<dbReference type="Pfam" id="PF20520">
    <property type="entry name" value="Ac45-VOA1_TM"/>
    <property type="match status" value="1"/>
</dbReference>
<feature type="transmembrane region" description="Helical" evidence="5">
    <location>
        <begin position="292"/>
        <end position="312"/>
    </location>
</feature>
<comment type="subcellular location">
    <subcellularLocation>
        <location evidence="1">Membrane</location>
        <topology evidence="1">Single-pass membrane protein</topology>
    </subcellularLocation>
</comment>
<keyword evidence="4 5" id="KW-0472">Membrane</keyword>
<gene>
    <name evidence="8" type="ORF">KC19_6G127500</name>
</gene>
<keyword evidence="6" id="KW-0732">Signal</keyword>
<accession>A0A8T0HG49</accession>
<evidence type="ECO:0000259" key="7">
    <source>
        <dbReference type="Pfam" id="PF20520"/>
    </source>
</evidence>
<reference evidence="8 9" key="1">
    <citation type="submission" date="2020-06" db="EMBL/GenBank/DDBJ databases">
        <title>WGS assembly of Ceratodon purpureus strain R40.</title>
        <authorList>
            <person name="Carey S.B."/>
            <person name="Jenkins J."/>
            <person name="Shu S."/>
            <person name="Lovell J.T."/>
            <person name="Sreedasyam A."/>
            <person name="Maumus F."/>
            <person name="Tiley G.P."/>
            <person name="Fernandez-Pozo N."/>
            <person name="Barry K."/>
            <person name="Chen C."/>
            <person name="Wang M."/>
            <person name="Lipzen A."/>
            <person name="Daum C."/>
            <person name="Saski C.A."/>
            <person name="Payton A.C."/>
            <person name="Mcbreen J.C."/>
            <person name="Conrad R.E."/>
            <person name="Kollar L.M."/>
            <person name="Olsson S."/>
            <person name="Huttunen S."/>
            <person name="Landis J.B."/>
            <person name="Wickett N.J."/>
            <person name="Johnson M.G."/>
            <person name="Rensing S.A."/>
            <person name="Grimwood J."/>
            <person name="Schmutz J."/>
            <person name="Mcdaniel S.F."/>
        </authorList>
    </citation>
    <scope>NUCLEOTIDE SEQUENCE [LARGE SCALE GENOMIC DNA]</scope>
    <source>
        <strain evidence="8 9">R40</strain>
    </source>
</reference>
<evidence type="ECO:0000313" key="9">
    <source>
        <dbReference type="Proteomes" id="UP000822688"/>
    </source>
</evidence>
<dbReference type="PANTHER" id="PTHR35285">
    <property type="entry name" value="2-C-METHYL-D-ERYTHRITOL 4-PHOSPHATE CYTIDYLYLTRANSFERASE"/>
    <property type="match status" value="1"/>
</dbReference>
<sequence>MARRCRAMESALLAFLLLGVLSVHVVAAHALPDGHSTTVTPAFVWSDLRCFGEQDRSFNYESQSSDSLVDTVFHAFGSCEVTQDVSQGKANPEMVVAFIGRELRSEDISRSQFSDVLMTLQESIAGTKYSLSFPYVTVASNRASVGESLISNVQKKLGAGSKIGQVAVSGSCSVGRHDVKRLTGVPDIEAYIAGRKTSRAQEETDVLLICYSPALDWNLASVYTSEGKVLEEVLSALKSSGTSNFVMYTSDPLASTQKHYGILERHLLDGTGNATTDCDALCRSRAVILEGIFVAITLITILVSGICCMKAVKSPSRFEVSKES</sequence>
<dbReference type="EMBL" id="CM026427">
    <property type="protein sequence ID" value="KAG0569945.1"/>
    <property type="molecule type" value="Genomic_DNA"/>
</dbReference>
<dbReference type="PANTHER" id="PTHR35285:SF1">
    <property type="entry name" value="2-C-METHYL-D-ERYTHRITOL 4-PHOSPHATE CYTIDYLYLTRANSFERASE"/>
    <property type="match status" value="1"/>
</dbReference>
<keyword evidence="3 5" id="KW-1133">Transmembrane helix</keyword>
<keyword evidence="2 5" id="KW-0812">Transmembrane</keyword>
<dbReference type="Proteomes" id="UP000822688">
    <property type="component" value="Chromosome 6"/>
</dbReference>
<evidence type="ECO:0000256" key="6">
    <source>
        <dbReference type="SAM" id="SignalP"/>
    </source>
</evidence>
<evidence type="ECO:0000256" key="4">
    <source>
        <dbReference type="ARBA" id="ARBA00023136"/>
    </source>
</evidence>
<evidence type="ECO:0000256" key="5">
    <source>
        <dbReference type="SAM" id="Phobius"/>
    </source>
</evidence>
<keyword evidence="9" id="KW-1185">Reference proteome</keyword>
<evidence type="ECO:0000256" key="2">
    <source>
        <dbReference type="ARBA" id="ARBA00022692"/>
    </source>
</evidence>
<feature type="domain" description="V-type proton ATPase subunit S1/VOA1 transmembrane" evidence="7">
    <location>
        <begin position="288"/>
        <end position="319"/>
    </location>
</feature>
<evidence type="ECO:0000313" key="8">
    <source>
        <dbReference type="EMBL" id="KAG0569945.1"/>
    </source>
</evidence>
<evidence type="ECO:0000256" key="1">
    <source>
        <dbReference type="ARBA" id="ARBA00004167"/>
    </source>
</evidence>
<comment type="caution">
    <text evidence="8">The sequence shown here is derived from an EMBL/GenBank/DDBJ whole genome shotgun (WGS) entry which is preliminary data.</text>
</comment>